<feature type="chain" id="PRO_5029472450" evidence="2">
    <location>
        <begin position="26"/>
        <end position="58"/>
    </location>
</feature>
<dbReference type="PANTHER" id="PTHR34672">
    <property type="entry name" value="POLLEN-SPECIFIC ARABINOGALACTA PROTEIN BAN102"/>
    <property type="match status" value="1"/>
</dbReference>
<dbReference type="InterPro" id="IPR044702">
    <property type="entry name" value="AGP23/40"/>
</dbReference>
<keyword evidence="2" id="KW-0732">Signal</keyword>
<gene>
    <name evidence="3" type="ORF">HYC85_024706</name>
</gene>
<evidence type="ECO:0000256" key="2">
    <source>
        <dbReference type="SAM" id="SignalP"/>
    </source>
</evidence>
<keyword evidence="1" id="KW-0472">Membrane</keyword>
<organism evidence="3 4">
    <name type="scientific">Camellia sinensis</name>
    <name type="common">Tea plant</name>
    <name type="synonym">Thea sinensis</name>
    <dbReference type="NCBI Taxonomy" id="4442"/>
    <lineage>
        <taxon>Eukaryota</taxon>
        <taxon>Viridiplantae</taxon>
        <taxon>Streptophyta</taxon>
        <taxon>Embryophyta</taxon>
        <taxon>Tracheophyta</taxon>
        <taxon>Spermatophyta</taxon>
        <taxon>Magnoliopsida</taxon>
        <taxon>eudicotyledons</taxon>
        <taxon>Gunneridae</taxon>
        <taxon>Pentapetalae</taxon>
        <taxon>asterids</taxon>
        <taxon>Ericales</taxon>
        <taxon>Theaceae</taxon>
        <taxon>Camellia</taxon>
    </lineage>
</organism>
<dbReference type="PANTHER" id="PTHR34672:SF2">
    <property type="entry name" value="ARABINOGALACTAN PROTEIN 23"/>
    <property type="match status" value="1"/>
</dbReference>
<feature type="signal peptide" evidence="2">
    <location>
        <begin position="1"/>
        <end position="25"/>
    </location>
</feature>
<evidence type="ECO:0000313" key="4">
    <source>
        <dbReference type="Proteomes" id="UP000593564"/>
    </source>
</evidence>
<sequence length="58" mass="5887">MAMDKKMFTCAVLIAAAATMSVALATESPAPAPTSGVEATMPALFGASIISIFAFLLH</sequence>
<comment type="caution">
    <text evidence="3">The sequence shown here is derived from an EMBL/GenBank/DDBJ whole genome shotgun (WGS) entry which is preliminary data.</text>
</comment>
<evidence type="ECO:0000256" key="1">
    <source>
        <dbReference type="SAM" id="Phobius"/>
    </source>
</evidence>
<keyword evidence="1" id="KW-0812">Transmembrane</keyword>
<reference evidence="3 4" key="2">
    <citation type="submission" date="2020-07" db="EMBL/GenBank/DDBJ databases">
        <title>Genome assembly of wild tea tree DASZ reveals pedigree and selection history of tea varieties.</title>
        <authorList>
            <person name="Zhang W."/>
        </authorList>
    </citation>
    <scope>NUCLEOTIDE SEQUENCE [LARGE SCALE GENOMIC DNA]</scope>
    <source>
        <strain evidence="4">cv. G240</strain>
        <tissue evidence="3">Leaf</tissue>
    </source>
</reference>
<dbReference type="Proteomes" id="UP000593564">
    <property type="component" value="Unassembled WGS sequence"/>
</dbReference>
<keyword evidence="1" id="KW-1133">Transmembrane helix</keyword>
<dbReference type="EMBL" id="JACBKZ010000012">
    <property type="protein sequence ID" value="KAF5937200.1"/>
    <property type="molecule type" value="Genomic_DNA"/>
</dbReference>
<dbReference type="AlphaFoldDB" id="A0A7J7G8W4"/>
<name>A0A7J7G8W4_CAMSI</name>
<protein>
    <submittedName>
        <fullName evidence="3">Uncharacterized protein</fullName>
    </submittedName>
</protein>
<feature type="transmembrane region" description="Helical" evidence="1">
    <location>
        <begin position="41"/>
        <end position="57"/>
    </location>
</feature>
<proteinExistence type="predicted"/>
<evidence type="ECO:0000313" key="3">
    <source>
        <dbReference type="EMBL" id="KAF5937200.1"/>
    </source>
</evidence>
<keyword evidence="4" id="KW-1185">Reference proteome</keyword>
<accession>A0A7J7G8W4</accession>
<reference evidence="4" key="1">
    <citation type="journal article" date="2020" name="Nat. Commun.">
        <title>Genome assembly of wild tea tree DASZ reveals pedigree and selection history of tea varieties.</title>
        <authorList>
            <person name="Zhang W."/>
            <person name="Zhang Y."/>
            <person name="Qiu H."/>
            <person name="Guo Y."/>
            <person name="Wan H."/>
            <person name="Zhang X."/>
            <person name="Scossa F."/>
            <person name="Alseekh S."/>
            <person name="Zhang Q."/>
            <person name="Wang P."/>
            <person name="Xu L."/>
            <person name="Schmidt M.H."/>
            <person name="Jia X."/>
            <person name="Li D."/>
            <person name="Zhu A."/>
            <person name="Guo F."/>
            <person name="Chen W."/>
            <person name="Ni D."/>
            <person name="Usadel B."/>
            <person name="Fernie A.R."/>
            <person name="Wen W."/>
        </authorList>
    </citation>
    <scope>NUCLEOTIDE SEQUENCE [LARGE SCALE GENOMIC DNA]</scope>
    <source>
        <strain evidence="4">cv. G240</strain>
    </source>
</reference>